<dbReference type="STRING" id="91928.A0A0D2BLL1"/>
<name>A0A0D2BLL1_9EURO</name>
<comment type="function">
    <text evidence="7 8">Catalyzes the hydrolytic deamination of guanine, producing xanthine and ammonia.</text>
</comment>
<dbReference type="Pfam" id="PF01979">
    <property type="entry name" value="Amidohydro_1"/>
    <property type="match status" value="1"/>
</dbReference>
<dbReference type="Gene3D" id="2.30.40.10">
    <property type="entry name" value="Urease, subunit C, domain 1"/>
    <property type="match status" value="1"/>
</dbReference>
<evidence type="ECO:0000256" key="2">
    <source>
        <dbReference type="ARBA" id="ARBA00006745"/>
    </source>
</evidence>
<keyword evidence="11" id="KW-1185">Reference proteome</keyword>
<sequence>MSPSATITNGTTIIPKLDRPLAFYGTVIHCLSQSEVEIAESALLLVNIHGKISSFHKDVKQDQIEQLLSEQGWSTETVSLTILERGKFMVPGFFDTHNHAPQWTQRGTGRGHLIMDWLNNTTFPHEARFADPDYARKTYASCVDGFLKQGVTTACYYGSLHGEATKILAEICIQKGQRAYVGKCNMNREAPDYYRDASAEESISVTRDFIDHVRKIDPKFELVTPILTPRFAVACDADVLSGLGKIAAEDPTLPIQTHFNETPQEMEITKKLYPEFENESDLYEHFGLLNERSVLAHCIYMDEYDMSRLEHLNCGIAHCPVSNTTSGTFGVAPVREYLRRGMKVGLGTDSGGGFSSSIMDCMRQAFVVSNAKKLSTGGADKSLSFYETFYLATLGGARVCNLDGIVGNFQVGKEFDALEIHTVGKNAGIVTLVEDTDSTAKIFEKFIMSGDDRNIARVFVKGRSVKEC</sequence>
<evidence type="ECO:0000256" key="1">
    <source>
        <dbReference type="ARBA" id="ARBA00004984"/>
    </source>
</evidence>
<gene>
    <name evidence="10" type="ORF">PV08_09328</name>
</gene>
<accession>A0A0D2BLL1</accession>
<dbReference type="InterPro" id="IPR051607">
    <property type="entry name" value="Metallo-dep_hydrolases"/>
</dbReference>
<comment type="cofactor">
    <cofactor evidence="8">
        <name>Zn(2+)</name>
        <dbReference type="ChEBI" id="CHEBI:29105"/>
    </cofactor>
    <text evidence="8">Binds 1 zinc ion per subunit.</text>
</comment>
<comment type="catalytic activity">
    <reaction evidence="6 8">
        <text>guanine + H2O + H(+) = xanthine + NH4(+)</text>
        <dbReference type="Rhea" id="RHEA:14665"/>
        <dbReference type="ChEBI" id="CHEBI:15377"/>
        <dbReference type="ChEBI" id="CHEBI:15378"/>
        <dbReference type="ChEBI" id="CHEBI:16235"/>
        <dbReference type="ChEBI" id="CHEBI:17712"/>
        <dbReference type="ChEBI" id="CHEBI:28938"/>
        <dbReference type="EC" id="3.5.4.3"/>
    </reaction>
</comment>
<dbReference type="InterPro" id="IPR014311">
    <property type="entry name" value="Guanine_deaminase"/>
</dbReference>
<dbReference type="Gene3D" id="3.20.20.140">
    <property type="entry name" value="Metal-dependent hydrolases"/>
    <property type="match status" value="1"/>
</dbReference>
<dbReference type="EC" id="3.5.4.3" evidence="8"/>
<dbReference type="SUPFAM" id="SSF51556">
    <property type="entry name" value="Metallo-dependent hydrolases"/>
    <property type="match status" value="1"/>
</dbReference>
<dbReference type="UniPathway" id="UPA00603">
    <property type="reaction ID" value="UER00660"/>
</dbReference>
<dbReference type="AlphaFoldDB" id="A0A0D2BLL1"/>
<dbReference type="FunFam" id="3.20.20.140:FF:000022">
    <property type="entry name" value="Guanine deaminase"/>
    <property type="match status" value="1"/>
</dbReference>
<keyword evidence="5 8" id="KW-0862">Zinc</keyword>
<evidence type="ECO:0000256" key="3">
    <source>
        <dbReference type="ARBA" id="ARBA00022723"/>
    </source>
</evidence>
<dbReference type="GO" id="GO:0005829">
    <property type="term" value="C:cytosol"/>
    <property type="evidence" value="ECO:0007669"/>
    <property type="project" value="TreeGrafter"/>
</dbReference>
<dbReference type="GeneID" id="27336411"/>
<evidence type="ECO:0000313" key="10">
    <source>
        <dbReference type="EMBL" id="KIW12054.1"/>
    </source>
</evidence>
<feature type="domain" description="Amidohydrolase-related" evidence="9">
    <location>
        <begin position="88"/>
        <end position="465"/>
    </location>
</feature>
<dbReference type="RefSeq" id="XP_016232270.1">
    <property type="nucleotide sequence ID" value="XM_016383647.1"/>
</dbReference>
<dbReference type="GO" id="GO:0008892">
    <property type="term" value="F:guanine deaminase activity"/>
    <property type="evidence" value="ECO:0007669"/>
    <property type="project" value="UniProtKB-UniRule"/>
</dbReference>
<evidence type="ECO:0000256" key="4">
    <source>
        <dbReference type="ARBA" id="ARBA00022801"/>
    </source>
</evidence>
<dbReference type="GO" id="GO:0006147">
    <property type="term" value="P:guanine catabolic process"/>
    <property type="evidence" value="ECO:0007669"/>
    <property type="project" value="UniProtKB-UniRule"/>
</dbReference>
<evidence type="ECO:0000256" key="7">
    <source>
        <dbReference type="ARBA" id="ARBA00056079"/>
    </source>
</evidence>
<keyword evidence="4 8" id="KW-0378">Hydrolase</keyword>
<evidence type="ECO:0000259" key="9">
    <source>
        <dbReference type="Pfam" id="PF01979"/>
    </source>
</evidence>
<comment type="pathway">
    <text evidence="1 8">Purine metabolism; guanine degradation; xanthine from guanine: step 1/1.</text>
</comment>
<dbReference type="PANTHER" id="PTHR11271:SF49">
    <property type="entry name" value="GUANINE DEAMINASE"/>
    <property type="match status" value="1"/>
</dbReference>
<organism evidence="10 11">
    <name type="scientific">Exophiala spinifera</name>
    <dbReference type="NCBI Taxonomy" id="91928"/>
    <lineage>
        <taxon>Eukaryota</taxon>
        <taxon>Fungi</taxon>
        <taxon>Dikarya</taxon>
        <taxon>Ascomycota</taxon>
        <taxon>Pezizomycotina</taxon>
        <taxon>Eurotiomycetes</taxon>
        <taxon>Chaetothyriomycetidae</taxon>
        <taxon>Chaetothyriales</taxon>
        <taxon>Herpotrichiellaceae</taxon>
        <taxon>Exophiala</taxon>
    </lineage>
</organism>
<evidence type="ECO:0000256" key="8">
    <source>
        <dbReference type="RuleBase" id="RU366009"/>
    </source>
</evidence>
<comment type="similarity">
    <text evidence="2 8">Belongs to the metallo-dependent hydrolases superfamily. ATZ/TRZ family.</text>
</comment>
<dbReference type="VEuPathDB" id="FungiDB:PV08_09328"/>
<proteinExistence type="inferred from homology"/>
<dbReference type="HOGENOM" id="CLU_012358_0_1_1"/>
<dbReference type="NCBIfam" id="TIGR02967">
    <property type="entry name" value="guan_deamin"/>
    <property type="match status" value="1"/>
</dbReference>
<dbReference type="GO" id="GO:0008270">
    <property type="term" value="F:zinc ion binding"/>
    <property type="evidence" value="ECO:0007669"/>
    <property type="project" value="UniProtKB-UniRule"/>
</dbReference>
<dbReference type="Proteomes" id="UP000053328">
    <property type="component" value="Unassembled WGS sequence"/>
</dbReference>
<keyword evidence="3 8" id="KW-0479">Metal-binding</keyword>
<dbReference type="PANTHER" id="PTHR11271">
    <property type="entry name" value="GUANINE DEAMINASE"/>
    <property type="match status" value="1"/>
</dbReference>
<dbReference type="InterPro" id="IPR006680">
    <property type="entry name" value="Amidohydro-rel"/>
</dbReference>
<dbReference type="InterPro" id="IPR032466">
    <property type="entry name" value="Metal_Hydrolase"/>
</dbReference>
<reference evidence="10 11" key="1">
    <citation type="submission" date="2015-01" db="EMBL/GenBank/DDBJ databases">
        <title>The Genome Sequence of Exophiala spinifera CBS89968.</title>
        <authorList>
            <consortium name="The Broad Institute Genomics Platform"/>
            <person name="Cuomo C."/>
            <person name="de Hoog S."/>
            <person name="Gorbushina A."/>
            <person name="Stielow B."/>
            <person name="Teixiera M."/>
            <person name="Abouelleil A."/>
            <person name="Chapman S.B."/>
            <person name="Priest M."/>
            <person name="Young S.K."/>
            <person name="Wortman J."/>
            <person name="Nusbaum C."/>
            <person name="Birren B."/>
        </authorList>
    </citation>
    <scope>NUCLEOTIDE SEQUENCE [LARGE SCALE GENOMIC DNA]</scope>
    <source>
        <strain evidence="10 11">CBS 89968</strain>
    </source>
</reference>
<evidence type="ECO:0000313" key="11">
    <source>
        <dbReference type="Proteomes" id="UP000053328"/>
    </source>
</evidence>
<evidence type="ECO:0000256" key="6">
    <source>
        <dbReference type="ARBA" id="ARBA00051148"/>
    </source>
</evidence>
<evidence type="ECO:0000256" key="5">
    <source>
        <dbReference type="ARBA" id="ARBA00022833"/>
    </source>
</evidence>
<dbReference type="InterPro" id="IPR011059">
    <property type="entry name" value="Metal-dep_hydrolase_composite"/>
</dbReference>
<dbReference type="EMBL" id="KN847498">
    <property type="protein sequence ID" value="KIW12054.1"/>
    <property type="molecule type" value="Genomic_DNA"/>
</dbReference>
<protein>
    <recommendedName>
        <fullName evidence="8">Guanine deaminase</fullName>
        <shortName evidence="8">Guanase</shortName>
        <ecNumber evidence="8">3.5.4.3</ecNumber>
    </recommendedName>
    <alternativeName>
        <fullName evidence="8">Guanine aminohydrolase</fullName>
    </alternativeName>
</protein>
<dbReference type="OrthoDB" id="194468at2759"/>